<feature type="signal peptide" evidence="1">
    <location>
        <begin position="1"/>
        <end position="21"/>
    </location>
</feature>
<reference evidence="2 3" key="1">
    <citation type="journal article" date="2012" name="BMC Genomics">
        <title>Comparative genomic analysis and phylogenetic position of Theileria equi.</title>
        <authorList>
            <person name="Kappmeyer L.S."/>
            <person name="Thiagarajan M."/>
            <person name="Herndon D.R."/>
            <person name="Ramsay J.D."/>
            <person name="Caler E."/>
            <person name="Djikeng A."/>
            <person name="Gillespie J.J."/>
            <person name="Lau A.O."/>
            <person name="Roalson E.H."/>
            <person name="Silva J.C."/>
            <person name="Silva M.G."/>
            <person name="Suarez C.E."/>
            <person name="Ueti M.W."/>
            <person name="Nene V.M."/>
            <person name="Mealey R.H."/>
            <person name="Knowles D.P."/>
            <person name="Brayton K.A."/>
        </authorList>
    </citation>
    <scope>NUCLEOTIDE SEQUENCE [LARGE SCALE GENOMIC DNA]</scope>
    <source>
        <strain evidence="2 3">WA</strain>
    </source>
</reference>
<dbReference type="OrthoDB" id="360427at2759"/>
<organism evidence="2 3">
    <name type="scientific">Theileria equi strain WA</name>
    <dbReference type="NCBI Taxonomy" id="1537102"/>
    <lineage>
        <taxon>Eukaryota</taxon>
        <taxon>Sar</taxon>
        <taxon>Alveolata</taxon>
        <taxon>Apicomplexa</taxon>
        <taxon>Aconoidasida</taxon>
        <taxon>Piroplasmida</taxon>
        <taxon>Theileriidae</taxon>
        <taxon>Theileria</taxon>
    </lineage>
</organism>
<dbReference type="EMBL" id="CP001670">
    <property type="protein sequence ID" value="AFZ81020.1"/>
    <property type="molecule type" value="Genomic_DNA"/>
</dbReference>
<evidence type="ECO:0008006" key="4">
    <source>
        <dbReference type="Google" id="ProtNLM"/>
    </source>
</evidence>
<gene>
    <name evidence="2" type="ORF">BEWA_004280</name>
</gene>
<dbReference type="PANTHER" id="PTHR42535">
    <property type="entry name" value="OOKINETE PROTEIN, PUTATIVE-RELATED"/>
    <property type="match status" value="1"/>
</dbReference>
<dbReference type="KEGG" id="beq:BEWA_004280"/>
<dbReference type="AlphaFoldDB" id="L0AZM8"/>
<dbReference type="eggNOG" id="ENOG502S3BA">
    <property type="taxonomic scope" value="Eukaryota"/>
</dbReference>
<evidence type="ECO:0000313" key="2">
    <source>
        <dbReference type="EMBL" id="AFZ81020.1"/>
    </source>
</evidence>
<feature type="chain" id="PRO_5003939584" description="Signal peptide containing protein" evidence="1">
    <location>
        <begin position="22"/>
        <end position="295"/>
    </location>
</feature>
<dbReference type="InterPro" id="IPR013320">
    <property type="entry name" value="ConA-like_dom_sf"/>
</dbReference>
<dbReference type="RefSeq" id="XP_004830686.1">
    <property type="nucleotide sequence ID" value="XM_004830629.1"/>
</dbReference>
<dbReference type="Pfam" id="PF13385">
    <property type="entry name" value="Laminin_G_3"/>
    <property type="match status" value="1"/>
</dbReference>
<accession>L0AZM8</accession>
<evidence type="ECO:0000256" key="1">
    <source>
        <dbReference type="SAM" id="SignalP"/>
    </source>
</evidence>
<dbReference type="VEuPathDB" id="PiroplasmaDB:BEWA_004280"/>
<dbReference type="SUPFAM" id="SSF49899">
    <property type="entry name" value="Concanavalin A-like lectins/glucanases"/>
    <property type="match status" value="1"/>
</dbReference>
<name>L0AZM8_THEEQ</name>
<keyword evidence="3" id="KW-1185">Reference proteome</keyword>
<sequence length="295" mass="33217">MNGLLSHIFLFLYVYIRIVAPVNYEKCDLTVDSAICINNTEKIILPNARRPGRILYMTFDESEPVDSSGLGNHGVGQVSGHSGFGGMGTSAYFRKNFVHIKSNELFGTNEFSYLFFIYLLMDEVSHQNSLKYDQFCPIIQKGYKTEFVNEATPQISINPKNGQIKVALSVEGNKTIEITSNSRLQRHNWYHLAVVRERNNILLYVDGILDCTYNSKALTRHNNLPLYIGSVPFAPTCDLPILLDELSVFAYAVGADEIQAEASIALGGIESSYVIIGCTNCRYVYMEEYFTRLIL</sequence>
<evidence type="ECO:0000313" key="3">
    <source>
        <dbReference type="Proteomes" id="UP000031512"/>
    </source>
</evidence>
<dbReference type="GeneID" id="15805834"/>
<protein>
    <recommendedName>
        <fullName evidence="4">Signal peptide containing protein</fullName>
    </recommendedName>
</protein>
<keyword evidence="1" id="KW-0732">Signal</keyword>
<proteinExistence type="predicted"/>
<dbReference type="Gene3D" id="2.60.120.200">
    <property type="match status" value="1"/>
</dbReference>
<dbReference type="PANTHER" id="PTHR42535:SF2">
    <property type="entry name" value="CHROMOSOME UNDETERMINED SCAFFOLD_146, WHOLE GENOME SHOTGUN SEQUENCE"/>
    <property type="match status" value="1"/>
</dbReference>
<dbReference type="Proteomes" id="UP000031512">
    <property type="component" value="Chromosome 3"/>
</dbReference>